<proteinExistence type="predicted"/>
<feature type="domain" description="Abnormal cell migration protein 18-like fibronectin type I" evidence="3">
    <location>
        <begin position="61"/>
        <end position="123"/>
    </location>
</feature>
<evidence type="ECO:0000259" key="3">
    <source>
        <dbReference type="Pfam" id="PF23003"/>
    </source>
</evidence>
<reference evidence="5" key="1">
    <citation type="submission" date="2022-11" db="UniProtKB">
        <authorList>
            <consortium name="WormBaseParasite"/>
        </authorList>
    </citation>
    <scope>IDENTIFICATION</scope>
</reference>
<evidence type="ECO:0000256" key="2">
    <source>
        <dbReference type="SAM" id="SignalP"/>
    </source>
</evidence>
<feature type="compositionally biased region" description="Polar residues" evidence="1">
    <location>
        <begin position="305"/>
        <end position="319"/>
    </location>
</feature>
<dbReference type="Pfam" id="PF23003">
    <property type="entry name" value="Fn1_2"/>
    <property type="match status" value="1"/>
</dbReference>
<dbReference type="InterPro" id="IPR055119">
    <property type="entry name" value="Mig18_Fn1"/>
</dbReference>
<feature type="signal peptide" evidence="2">
    <location>
        <begin position="1"/>
        <end position="17"/>
    </location>
</feature>
<organism evidence="4 5">
    <name type="scientific">Parascaris univalens</name>
    <name type="common">Nematode worm</name>
    <dbReference type="NCBI Taxonomy" id="6257"/>
    <lineage>
        <taxon>Eukaryota</taxon>
        <taxon>Metazoa</taxon>
        <taxon>Ecdysozoa</taxon>
        <taxon>Nematoda</taxon>
        <taxon>Chromadorea</taxon>
        <taxon>Rhabditida</taxon>
        <taxon>Spirurina</taxon>
        <taxon>Ascaridomorpha</taxon>
        <taxon>Ascaridoidea</taxon>
        <taxon>Ascarididae</taxon>
        <taxon>Parascaris</taxon>
    </lineage>
</organism>
<feature type="region of interest" description="Disordered" evidence="1">
    <location>
        <begin position="299"/>
        <end position="319"/>
    </location>
</feature>
<evidence type="ECO:0000313" key="4">
    <source>
        <dbReference type="Proteomes" id="UP000887569"/>
    </source>
</evidence>
<name>A0A915ALK4_PARUN</name>
<feature type="chain" id="PRO_5037495679" description="Abnormal cell migration protein 18-like fibronectin type I domain-containing protein" evidence="2">
    <location>
        <begin position="18"/>
        <end position="319"/>
    </location>
</feature>
<dbReference type="AlphaFoldDB" id="A0A915ALK4"/>
<accession>A0A915ALK4</accession>
<evidence type="ECO:0000313" key="5">
    <source>
        <dbReference type="WBParaSite" id="PgR011_g034_t01"/>
    </source>
</evidence>
<evidence type="ECO:0000256" key="1">
    <source>
        <dbReference type="SAM" id="MobiDB-lite"/>
    </source>
</evidence>
<protein>
    <recommendedName>
        <fullName evidence="3">Abnormal cell migration protein 18-like fibronectin type I domain-containing protein</fullName>
    </recommendedName>
</protein>
<feature type="region of interest" description="Disordered" evidence="1">
    <location>
        <begin position="207"/>
        <end position="240"/>
    </location>
</feature>
<dbReference type="WBParaSite" id="PgR011_g034_t01">
    <property type="protein sequence ID" value="PgR011_g034_t01"/>
    <property type="gene ID" value="PgR011_g034"/>
</dbReference>
<keyword evidence="4" id="KW-1185">Reference proteome</keyword>
<sequence length="319" mass="34913">MQYSMLILLLLVPLFEAVPNSRHKREEKSSTKTVTLPATISEVITFNAASPSSQLFSMPTNCSHAGKTYKQGEHWYAGHLRYMCGKFGVYEILGCRTDKEKILEIGETYVDDNVAHQCFQKSSAIYYRQSICGILGQPDCDKLTTDVLPRSKTSSPDGNLDQSEGMPALAAAGLPEGWKIVDAKGNPIPLSSIRVISKTLPVVRQRTLTSTQKQQRRKRQTSFGVGSSIPADVTLSEEKRRNRGERIVGVGTGSVSLDSRRPTITIGNQKYKPGTVAGTRSEVTWSGKVQTHNGRRIAVGPGTFTFGNSPSGSFVRKSN</sequence>
<keyword evidence="2" id="KW-0732">Signal</keyword>
<dbReference type="Proteomes" id="UP000887569">
    <property type="component" value="Unplaced"/>
</dbReference>